<organism evidence="1 2">
    <name type="scientific">Mycobacterium persicum</name>
    <dbReference type="NCBI Taxonomy" id="1487726"/>
    <lineage>
        <taxon>Bacteria</taxon>
        <taxon>Bacillati</taxon>
        <taxon>Actinomycetota</taxon>
        <taxon>Actinomycetes</taxon>
        <taxon>Mycobacteriales</taxon>
        <taxon>Mycobacteriaceae</taxon>
        <taxon>Mycobacterium</taxon>
    </lineage>
</organism>
<protein>
    <submittedName>
        <fullName evidence="1">Uncharacterized protein</fullName>
    </submittedName>
</protein>
<evidence type="ECO:0000313" key="2">
    <source>
        <dbReference type="Proteomes" id="UP000271464"/>
    </source>
</evidence>
<reference evidence="1 2" key="1">
    <citation type="submission" date="2018-09" db="EMBL/GenBank/DDBJ databases">
        <authorList>
            <person name="Tagini F."/>
        </authorList>
    </citation>
    <scope>NUCLEOTIDE SEQUENCE [LARGE SCALE GENOMIC DNA]</scope>
    <source>
        <strain evidence="1 2">MK4</strain>
    </source>
</reference>
<evidence type="ECO:0000313" key="1">
    <source>
        <dbReference type="EMBL" id="VBA33187.1"/>
    </source>
</evidence>
<accession>A0ABY6RSP0</accession>
<dbReference type="EMBL" id="UPHM01000170">
    <property type="protein sequence ID" value="VBA33187.1"/>
    <property type="molecule type" value="Genomic_DNA"/>
</dbReference>
<comment type="caution">
    <text evidence="1">The sequence shown here is derived from an EMBL/GenBank/DDBJ whole genome shotgun (WGS) entry which is preliminary data.</text>
</comment>
<dbReference type="Proteomes" id="UP000271464">
    <property type="component" value="Unassembled WGS sequence"/>
</dbReference>
<name>A0ABY6RSP0_9MYCO</name>
<sequence>MEDNPGGNPTDSIPLPPPVGICPIPGKGLVRVGLGPIVGLPSSPGIASRWPGKRPLWVPTPCGFLASLGSLGSAFCGVPGSSLNPEVCLPPLAGTAMPPPPPGGRAGSCGSGPPRREVRAVIAVPAFLSNIPAFAVASPAALVVSVRARVCARATISACWTAVLACASSLFASANTFSWAVRASRYTSATAVKYVAAALYTSAMRP</sequence>
<gene>
    <name evidence="1" type="ORF">LAUMK4_05900</name>
</gene>
<proteinExistence type="predicted"/>
<keyword evidence="2" id="KW-1185">Reference proteome</keyword>